<protein>
    <submittedName>
        <fullName evidence="1">Glutamyl-tRNA amidotransferase subunit A</fullName>
    </submittedName>
</protein>
<organism evidence="1 2">
    <name type="scientific">Hypoxylon rubiginosum</name>
    <dbReference type="NCBI Taxonomy" id="110542"/>
    <lineage>
        <taxon>Eukaryota</taxon>
        <taxon>Fungi</taxon>
        <taxon>Dikarya</taxon>
        <taxon>Ascomycota</taxon>
        <taxon>Pezizomycotina</taxon>
        <taxon>Sordariomycetes</taxon>
        <taxon>Xylariomycetidae</taxon>
        <taxon>Xylariales</taxon>
        <taxon>Hypoxylaceae</taxon>
        <taxon>Hypoxylon</taxon>
    </lineage>
</organism>
<gene>
    <name evidence="1" type="ORF">F4820DRAFT_463235</name>
</gene>
<name>A0ACB9ZGP3_9PEZI</name>
<accession>A0ACB9ZGP3</accession>
<dbReference type="Proteomes" id="UP001497700">
    <property type="component" value="Unassembled WGS sequence"/>
</dbReference>
<proteinExistence type="predicted"/>
<sequence>MESKPDKFDVLTADVETIQGLLSCGNITSENLVDLYLAQISKHDGFLHAMIETASREILLRQAHDLDTERRAGNIRGPPHGIPIIIKDNIATHPTLGLGTTAGSLALVGSKPRKNATIVDMLVRKGAIILGKSNLSSLTLTFPYVCRRAKAAIGSTDRSRGPEITPPGVFLTGSWEDISVATLDPKIWKLPDTFIKPVPEADQQALKDITEAYNAIRAKAKRFVENVPLTTVEAFNYNGENRADMKPLLNDYLKGLEESKEVVHDNQDFFIQTQEQSLTAEQYEKTLEHLRSISRDHGIDRILREFDVDVIIGPADSFITSLATGSGYPVAGMPLSYLDFNGRPLGVAALAGKNQDAALVKLMSAWEATFPKRKPPPQLVE</sequence>
<keyword evidence="2" id="KW-1185">Reference proteome</keyword>
<evidence type="ECO:0000313" key="2">
    <source>
        <dbReference type="Proteomes" id="UP001497700"/>
    </source>
</evidence>
<comment type="caution">
    <text evidence="1">The sequence shown here is derived from an EMBL/GenBank/DDBJ whole genome shotgun (WGS) entry which is preliminary data.</text>
</comment>
<dbReference type="EMBL" id="MU393421">
    <property type="protein sequence ID" value="KAI4870985.1"/>
    <property type="molecule type" value="Genomic_DNA"/>
</dbReference>
<evidence type="ECO:0000313" key="1">
    <source>
        <dbReference type="EMBL" id="KAI4870985.1"/>
    </source>
</evidence>
<reference evidence="1 2" key="1">
    <citation type="journal article" date="2022" name="New Phytol.">
        <title>Ecological generalism drives hyperdiversity of secondary metabolite gene clusters in xylarialean endophytes.</title>
        <authorList>
            <person name="Franco M.E.E."/>
            <person name="Wisecaver J.H."/>
            <person name="Arnold A.E."/>
            <person name="Ju Y.M."/>
            <person name="Slot J.C."/>
            <person name="Ahrendt S."/>
            <person name="Moore L.P."/>
            <person name="Eastman K.E."/>
            <person name="Scott K."/>
            <person name="Konkel Z."/>
            <person name="Mondo S.J."/>
            <person name="Kuo A."/>
            <person name="Hayes R.D."/>
            <person name="Haridas S."/>
            <person name="Andreopoulos B."/>
            <person name="Riley R."/>
            <person name="LaButti K."/>
            <person name="Pangilinan J."/>
            <person name="Lipzen A."/>
            <person name="Amirebrahimi M."/>
            <person name="Yan J."/>
            <person name="Adam C."/>
            <person name="Keymanesh K."/>
            <person name="Ng V."/>
            <person name="Louie K."/>
            <person name="Northen T."/>
            <person name="Drula E."/>
            <person name="Henrissat B."/>
            <person name="Hsieh H.M."/>
            <person name="Youens-Clark K."/>
            <person name="Lutzoni F."/>
            <person name="Miadlikowska J."/>
            <person name="Eastwood D.C."/>
            <person name="Hamelin R.C."/>
            <person name="Grigoriev I.V."/>
            <person name="U'Ren J.M."/>
        </authorList>
    </citation>
    <scope>NUCLEOTIDE SEQUENCE [LARGE SCALE GENOMIC DNA]</scope>
    <source>
        <strain evidence="1 2">CBS 119005</strain>
    </source>
</reference>